<evidence type="ECO:0000313" key="6">
    <source>
        <dbReference type="Proteomes" id="UP000237481"/>
    </source>
</evidence>
<dbReference type="PANTHER" id="PTHR45964:SF5">
    <property type="entry name" value="WSCD FAMILY MEMBER CG9164"/>
    <property type="match status" value="1"/>
</dbReference>
<feature type="domain" description="WSC" evidence="4">
    <location>
        <begin position="685"/>
        <end position="780"/>
    </location>
</feature>
<feature type="compositionally biased region" description="Polar residues" evidence="2">
    <location>
        <begin position="528"/>
        <end position="542"/>
    </location>
</feature>
<protein>
    <submittedName>
        <fullName evidence="5">Xylosyltransferase oxt</fullName>
    </submittedName>
</protein>
<keyword evidence="6" id="KW-1185">Reference proteome</keyword>
<keyword evidence="5" id="KW-0808">Transferase</keyword>
<gene>
    <name evidence="5" type="ORF">TPAR_03681</name>
</gene>
<evidence type="ECO:0000256" key="3">
    <source>
        <dbReference type="SAM" id="Phobius"/>
    </source>
</evidence>
<organism evidence="5 6">
    <name type="scientific">Tolypocladium paradoxum</name>
    <dbReference type="NCBI Taxonomy" id="94208"/>
    <lineage>
        <taxon>Eukaryota</taxon>
        <taxon>Fungi</taxon>
        <taxon>Dikarya</taxon>
        <taxon>Ascomycota</taxon>
        <taxon>Pezizomycotina</taxon>
        <taxon>Sordariomycetes</taxon>
        <taxon>Hypocreomycetidae</taxon>
        <taxon>Hypocreales</taxon>
        <taxon>Ophiocordycipitaceae</taxon>
        <taxon>Tolypocladium</taxon>
    </lineage>
</organism>
<feature type="region of interest" description="Disordered" evidence="2">
    <location>
        <begin position="785"/>
        <end position="844"/>
    </location>
</feature>
<feature type="compositionally biased region" description="Low complexity" evidence="2">
    <location>
        <begin position="108"/>
        <end position="122"/>
    </location>
</feature>
<feature type="compositionally biased region" description="Pro residues" evidence="2">
    <location>
        <begin position="825"/>
        <end position="844"/>
    </location>
</feature>
<name>A0A2S4L122_9HYPO</name>
<dbReference type="SMART" id="SM00321">
    <property type="entry name" value="WSC"/>
    <property type="match status" value="1"/>
</dbReference>
<dbReference type="PANTHER" id="PTHR45964">
    <property type="entry name" value="WSCD FAMILY MEMBER CG9164"/>
    <property type="match status" value="1"/>
</dbReference>
<dbReference type="Pfam" id="PF01822">
    <property type="entry name" value="WSC"/>
    <property type="match status" value="1"/>
</dbReference>
<feature type="region of interest" description="Disordered" evidence="2">
    <location>
        <begin position="164"/>
        <end position="229"/>
    </location>
</feature>
<proteinExistence type="predicted"/>
<sequence>MSQRPDPDAGALWLPSRPSGTRSRALVLAGLLLLAMAVLGSIKLIAVETVKMEERSHEKRQFQLGGILVGHAHEAAQSSVSPAGTAAPETAQPAVSSNVTSSAAPVGALSSAKSDTSSPASSRTNDGPEATRLDDITETDHAQSSSQDILQALTDALRKIVSASSLSSGTSATKTAGTSALSGSLSDTARTHRSSWTSSSSFGAMKQDETLPVEKGASTSTGPQSSQPNPDFLIGLFGALVDRDREHVQVRSVAQLRVRDEPANQSEQVFSLLSPLSGVVAQAVGIDVAAVARLIDLVLKVLPVDSSAVDSAISQVAGQVSAKAVDMVPFIIPAIAKALGKEVDQSTPANFTDVSGTLSNVVTHGAMVINQIASAMRAAIDPQLQAILNQVAVIVYAAADRLNLPLCAISQNVRGVTLEAVVPCSSARKGPVPVNIITLNPGQTAAGAAGAMPTGTASWNVITVASPQDYVSVESLPPVDASPRVTSTMDNSAATNKVQESAGPYGQDLLPQNSPNIPSAAVSDKNGETQGSPSSLATSQSVEVKASTTIQATSCPVAEHPPCPTCPSCDDCPCKQCSNPGSNNGNAAGPPDAASGPCSGRGFNCSECLNGWFCPPQETRAQVVPCGLGWPCFHCSSGWFCVPEDIPASTPGPPTPTATASSGPQRHKTAELGNPEATDSSTAPDWGYLGCFQDAINRTLVGSKPLDYLRGDMSNSTCIEHCTSKGYSFAGTEWGKECWCGHSIRDDGVRLPESFCDTPCQGAESSCCGGSWAISVFMCSNEADRSPTGQTSPALPPAPVAAQPSSNNPLVGPATAGTCTTQSPTPSPTSPVQPTPKAYPPPGPVAQLLLNAGLSM</sequence>
<feature type="compositionally biased region" description="Polar residues" evidence="2">
    <location>
        <begin position="93"/>
        <end position="103"/>
    </location>
</feature>
<feature type="region of interest" description="Disordered" evidence="2">
    <location>
        <begin position="475"/>
        <end position="542"/>
    </location>
</feature>
<evidence type="ECO:0000256" key="1">
    <source>
        <dbReference type="ARBA" id="ARBA00022737"/>
    </source>
</evidence>
<comment type="caution">
    <text evidence="5">The sequence shown here is derived from an EMBL/GenBank/DDBJ whole genome shotgun (WGS) entry which is preliminary data.</text>
</comment>
<dbReference type="InterPro" id="IPR051589">
    <property type="entry name" value="Sialate-O-sulfotransferase"/>
</dbReference>
<keyword evidence="3" id="KW-0812">Transmembrane</keyword>
<evidence type="ECO:0000256" key="2">
    <source>
        <dbReference type="SAM" id="MobiDB-lite"/>
    </source>
</evidence>
<keyword evidence="3" id="KW-0472">Membrane</keyword>
<feature type="compositionally biased region" description="Low complexity" evidence="2">
    <location>
        <begin position="800"/>
        <end position="809"/>
    </location>
</feature>
<feature type="compositionally biased region" description="Low complexity" evidence="2">
    <location>
        <begin position="164"/>
        <end position="184"/>
    </location>
</feature>
<feature type="region of interest" description="Disordered" evidence="2">
    <location>
        <begin position="75"/>
        <end position="132"/>
    </location>
</feature>
<dbReference type="GO" id="GO:0016740">
    <property type="term" value="F:transferase activity"/>
    <property type="evidence" value="ECO:0007669"/>
    <property type="project" value="UniProtKB-KW"/>
</dbReference>
<dbReference type="OrthoDB" id="2019572at2759"/>
<dbReference type="InterPro" id="IPR002889">
    <property type="entry name" value="WSC_carb-bd"/>
</dbReference>
<dbReference type="STRING" id="94208.A0A2S4L122"/>
<keyword evidence="1" id="KW-0677">Repeat</keyword>
<keyword evidence="3" id="KW-1133">Transmembrane helix</keyword>
<feature type="region of interest" description="Disordered" evidence="2">
    <location>
        <begin position="650"/>
        <end position="681"/>
    </location>
</feature>
<dbReference type="Proteomes" id="UP000237481">
    <property type="component" value="Unassembled WGS sequence"/>
</dbReference>
<evidence type="ECO:0000313" key="5">
    <source>
        <dbReference type="EMBL" id="POR36124.1"/>
    </source>
</evidence>
<dbReference type="PROSITE" id="PS51212">
    <property type="entry name" value="WSC"/>
    <property type="match status" value="1"/>
</dbReference>
<feature type="transmembrane region" description="Helical" evidence="3">
    <location>
        <begin position="25"/>
        <end position="46"/>
    </location>
</feature>
<reference evidence="5 6" key="1">
    <citation type="submission" date="2018-01" db="EMBL/GenBank/DDBJ databases">
        <title>Harnessing the power of phylogenomics to disentangle the directionality and signatures of interkingdom host jumping in the parasitic fungal genus Tolypocladium.</title>
        <authorList>
            <person name="Quandt C.A."/>
            <person name="Patterson W."/>
            <person name="Spatafora J.W."/>
        </authorList>
    </citation>
    <scope>NUCLEOTIDE SEQUENCE [LARGE SCALE GENOMIC DNA]</scope>
    <source>
        <strain evidence="5 6">NRBC 100945</strain>
    </source>
</reference>
<feature type="compositionally biased region" description="Polar residues" evidence="2">
    <location>
        <begin position="217"/>
        <end position="229"/>
    </location>
</feature>
<feature type="compositionally biased region" description="Polar residues" evidence="2">
    <location>
        <begin position="484"/>
        <end position="499"/>
    </location>
</feature>
<dbReference type="AlphaFoldDB" id="A0A2S4L122"/>
<evidence type="ECO:0000259" key="4">
    <source>
        <dbReference type="PROSITE" id="PS51212"/>
    </source>
</evidence>
<dbReference type="EMBL" id="PKSG01000360">
    <property type="protein sequence ID" value="POR36124.1"/>
    <property type="molecule type" value="Genomic_DNA"/>
</dbReference>
<accession>A0A2S4L122</accession>